<feature type="domain" description="Poly(A) RNA polymerase mitochondrial-like central palm" evidence="9">
    <location>
        <begin position="42"/>
        <end position="171"/>
    </location>
</feature>
<dbReference type="WBParaSite" id="TREG1_4290.1">
    <property type="protein sequence ID" value="TREG1_4290.1"/>
    <property type="gene ID" value="TREG1_4290"/>
</dbReference>
<feature type="domain" description="PAP-associated" evidence="8">
    <location>
        <begin position="228"/>
        <end position="288"/>
    </location>
</feature>
<dbReference type="InterPro" id="IPR054708">
    <property type="entry name" value="MTPAP-like_central"/>
</dbReference>
<dbReference type="GO" id="GO:0043634">
    <property type="term" value="P:polyadenylation-dependent ncRNA catabolic process"/>
    <property type="evidence" value="ECO:0007669"/>
    <property type="project" value="TreeGrafter"/>
</dbReference>
<proteinExistence type="inferred from homology"/>
<feature type="region of interest" description="Disordered" evidence="7">
    <location>
        <begin position="605"/>
        <end position="651"/>
    </location>
</feature>
<keyword evidence="4" id="KW-0808">Transferase</keyword>
<dbReference type="GO" id="GO:0046872">
    <property type="term" value="F:metal ion binding"/>
    <property type="evidence" value="ECO:0007669"/>
    <property type="project" value="UniProtKB-KW"/>
</dbReference>
<evidence type="ECO:0000259" key="9">
    <source>
        <dbReference type="Pfam" id="PF22600"/>
    </source>
</evidence>
<sequence length="651" mass="73141">MEIVATQTVSGSDNLSHSVDIDEAGIPWKPDRKEYKSTAVGLHEEIIDFFDYISPTPEEQFVREMVVARVKEVVYGLWPDCKVDIFGSFKTGLYLPTSDIDMVIFGDWDALPLHTLKHALYKSGISSKITVLDKATVPIVKMTDRETNLRVDISFNMKNSVKAAELILSYMKTYPCLPYLVFVLKQYLRRRGLNEVWTGGLSSYALILMCVSFLQHTTFPGVAICNINLGVLLVEFFELYGRLFNYMNTAIRVTNGGCYVRKEVVQRNMEGNLRPSFFCIEDPLCPGNDVGRRSYCAHQVKRSFEHAYSVLSSAILPHYRVIHPENDTTVLGRIISVHKKSAEFRKNIMRYATRLHLSLMYRTLPPFKRPLAAYSAATWVSRCIINNMHRSRLESDDRRDSSSAQLSIPAGALEDLAPGVSLPLAWPLERTPIVPKFEKPFTVFLTDEDIAASTRKTPSVLSSGSCDDHIEVISSESSDEEEFKANNNGGGAKDGESGENNMLAAERASLTTVNQVRKKHISTVNKDSFGCSSRKPHQSRKRRCVRTQTPSQTYVSNSTKHPEAASLIKDDRASMRDTIFPGQSTTFQNRYHRKSNFQKAFGKAHQNPLPNAMNSSRSQVVSTCPSDSNTNNFSCSSQAHKRHAASSRRTK</sequence>
<dbReference type="EC" id="2.7.7.19" evidence="3"/>
<protein>
    <recommendedName>
        <fullName evidence="3">polynucleotide adenylyltransferase</fullName>
        <ecNumber evidence="3">2.7.7.19</ecNumber>
    </recommendedName>
</protein>
<reference evidence="11" key="2">
    <citation type="submission" date="2023-11" db="UniProtKB">
        <authorList>
            <consortium name="WormBaseParasite"/>
        </authorList>
    </citation>
    <scope>IDENTIFICATION</scope>
</reference>
<keyword evidence="5" id="KW-0479">Metal-binding</keyword>
<keyword evidence="6" id="KW-0460">Magnesium</keyword>
<name>A0AA85JL22_TRIRE</name>
<feature type="compositionally biased region" description="Basic residues" evidence="7">
    <location>
        <begin position="534"/>
        <end position="545"/>
    </location>
</feature>
<evidence type="ECO:0000259" key="8">
    <source>
        <dbReference type="Pfam" id="PF03828"/>
    </source>
</evidence>
<dbReference type="CDD" id="cd05402">
    <property type="entry name" value="NT_PAP_TUTase"/>
    <property type="match status" value="1"/>
</dbReference>
<keyword evidence="10" id="KW-1185">Reference proteome</keyword>
<evidence type="ECO:0000256" key="5">
    <source>
        <dbReference type="ARBA" id="ARBA00022723"/>
    </source>
</evidence>
<dbReference type="Proteomes" id="UP000050795">
    <property type="component" value="Unassembled WGS sequence"/>
</dbReference>
<evidence type="ECO:0000256" key="1">
    <source>
        <dbReference type="ARBA" id="ARBA00001936"/>
    </source>
</evidence>
<organism evidence="10 11">
    <name type="scientific">Trichobilharzia regenti</name>
    <name type="common">Nasal bird schistosome</name>
    <dbReference type="NCBI Taxonomy" id="157069"/>
    <lineage>
        <taxon>Eukaryota</taxon>
        <taxon>Metazoa</taxon>
        <taxon>Spiralia</taxon>
        <taxon>Lophotrochozoa</taxon>
        <taxon>Platyhelminthes</taxon>
        <taxon>Trematoda</taxon>
        <taxon>Digenea</taxon>
        <taxon>Strigeidida</taxon>
        <taxon>Schistosomatoidea</taxon>
        <taxon>Schistosomatidae</taxon>
        <taxon>Trichobilharzia</taxon>
    </lineage>
</organism>
<dbReference type="InterPro" id="IPR045862">
    <property type="entry name" value="Trf4-like"/>
</dbReference>
<dbReference type="PANTHER" id="PTHR23092:SF15">
    <property type="entry name" value="INACTIVE NON-CANONICAL POLY(A) RNA POLYMERASE PROTEIN TRF4-2-RELATED"/>
    <property type="match status" value="1"/>
</dbReference>
<dbReference type="SUPFAM" id="SSF81631">
    <property type="entry name" value="PAP/OAS1 substrate-binding domain"/>
    <property type="match status" value="1"/>
</dbReference>
<evidence type="ECO:0000313" key="10">
    <source>
        <dbReference type="Proteomes" id="UP000050795"/>
    </source>
</evidence>
<evidence type="ECO:0000313" key="11">
    <source>
        <dbReference type="WBParaSite" id="TREG1_4290.1"/>
    </source>
</evidence>
<comment type="cofactor">
    <cofactor evidence="1">
        <name>Mn(2+)</name>
        <dbReference type="ChEBI" id="CHEBI:29035"/>
    </cofactor>
</comment>
<dbReference type="GO" id="GO:0031499">
    <property type="term" value="C:TRAMP complex"/>
    <property type="evidence" value="ECO:0007669"/>
    <property type="project" value="TreeGrafter"/>
</dbReference>
<dbReference type="PANTHER" id="PTHR23092">
    <property type="entry name" value="POLY(A) RNA POLYMERASE"/>
    <property type="match status" value="1"/>
</dbReference>
<dbReference type="Gene3D" id="3.30.460.10">
    <property type="entry name" value="Beta Polymerase, domain 2"/>
    <property type="match status" value="1"/>
</dbReference>
<accession>A0AA85JL22</accession>
<dbReference type="GO" id="GO:0005730">
    <property type="term" value="C:nucleolus"/>
    <property type="evidence" value="ECO:0007669"/>
    <property type="project" value="TreeGrafter"/>
</dbReference>
<reference evidence="10" key="1">
    <citation type="submission" date="2022-06" db="EMBL/GenBank/DDBJ databases">
        <authorList>
            <person name="Berger JAMES D."/>
            <person name="Berger JAMES D."/>
        </authorList>
    </citation>
    <scope>NUCLEOTIDE SEQUENCE [LARGE SCALE GENOMIC DNA]</scope>
</reference>
<comment type="similarity">
    <text evidence="2">Belongs to the DNA polymerase type-B-like family.</text>
</comment>
<evidence type="ECO:0000256" key="6">
    <source>
        <dbReference type="ARBA" id="ARBA00022842"/>
    </source>
</evidence>
<evidence type="ECO:0000256" key="2">
    <source>
        <dbReference type="ARBA" id="ARBA00008593"/>
    </source>
</evidence>
<dbReference type="GO" id="GO:0003729">
    <property type="term" value="F:mRNA binding"/>
    <property type="evidence" value="ECO:0007669"/>
    <property type="project" value="TreeGrafter"/>
</dbReference>
<dbReference type="GO" id="GO:1990817">
    <property type="term" value="F:poly(A) RNA polymerase activity"/>
    <property type="evidence" value="ECO:0007669"/>
    <property type="project" value="UniProtKB-EC"/>
</dbReference>
<dbReference type="Gene3D" id="1.10.1410.10">
    <property type="match status" value="1"/>
</dbReference>
<feature type="compositionally biased region" description="Polar residues" evidence="7">
    <location>
        <begin position="608"/>
        <end position="638"/>
    </location>
</feature>
<evidence type="ECO:0000256" key="3">
    <source>
        <dbReference type="ARBA" id="ARBA00012388"/>
    </source>
</evidence>
<dbReference type="FunFam" id="3.30.460.10:FF:000006">
    <property type="entry name" value="non-canonical poly(A) RNA polymerase PAPD5"/>
    <property type="match status" value="1"/>
</dbReference>
<feature type="region of interest" description="Disordered" evidence="7">
    <location>
        <begin position="527"/>
        <end position="562"/>
    </location>
</feature>
<dbReference type="AlphaFoldDB" id="A0AA85JL22"/>
<feature type="compositionally biased region" description="Polar residues" evidence="7">
    <location>
        <begin position="546"/>
        <end position="559"/>
    </location>
</feature>
<dbReference type="Pfam" id="PF22600">
    <property type="entry name" value="MTPAP-like_central"/>
    <property type="match status" value="1"/>
</dbReference>
<dbReference type="SUPFAM" id="SSF81301">
    <property type="entry name" value="Nucleotidyltransferase"/>
    <property type="match status" value="1"/>
</dbReference>
<feature type="compositionally biased region" description="Basic residues" evidence="7">
    <location>
        <begin position="639"/>
        <end position="651"/>
    </location>
</feature>
<evidence type="ECO:0000256" key="7">
    <source>
        <dbReference type="SAM" id="MobiDB-lite"/>
    </source>
</evidence>
<dbReference type="Pfam" id="PF03828">
    <property type="entry name" value="PAP_assoc"/>
    <property type="match status" value="1"/>
</dbReference>
<feature type="region of interest" description="Disordered" evidence="7">
    <location>
        <begin position="474"/>
        <end position="498"/>
    </location>
</feature>
<dbReference type="InterPro" id="IPR043519">
    <property type="entry name" value="NT_sf"/>
</dbReference>
<dbReference type="FunFam" id="1.10.1410.10:FF:000003">
    <property type="entry name" value="non-canonical poly(A) RNA polymerase PAPD7"/>
    <property type="match status" value="1"/>
</dbReference>
<dbReference type="GO" id="GO:0031123">
    <property type="term" value="P:RNA 3'-end processing"/>
    <property type="evidence" value="ECO:0007669"/>
    <property type="project" value="TreeGrafter"/>
</dbReference>
<dbReference type="InterPro" id="IPR002058">
    <property type="entry name" value="PAP_assoc"/>
</dbReference>
<evidence type="ECO:0000256" key="4">
    <source>
        <dbReference type="ARBA" id="ARBA00022679"/>
    </source>
</evidence>